<name>A0ABN1QY35_9ACTN</name>
<proteinExistence type="predicted"/>
<organism evidence="2 3">
    <name type="scientific">Streptomyces rhizosphaericus</name>
    <dbReference type="NCBI Taxonomy" id="114699"/>
    <lineage>
        <taxon>Bacteria</taxon>
        <taxon>Bacillati</taxon>
        <taxon>Actinomycetota</taxon>
        <taxon>Actinomycetes</taxon>
        <taxon>Kitasatosporales</taxon>
        <taxon>Streptomycetaceae</taxon>
        <taxon>Streptomyces</taxon>
        <taxon>Streptomyces violaceusniger group</taxon>
    </lineage>
</organism>
<feature type="region of interest" description="Disordered" evidence="1">
    <location>
        <begin position="18"/>
        <end position="81"/>
    </location>
</feature>
<feature type="compositionally biased region" description="Low complexity" evidence="1">
    <location>
        <begin position="53"/>
        <end position="76"/>
    </location>
</feature>
<feature type="compositionally biased region" description="Polar residues" evidence="1">
    <location>
        <begin position="171"/>
        <end position="186"/>
    </location>
</feature>
<evidence type="ECO:0000313" key="2">
    <source>
        <dbReference type="EMBL" id="GAA0948705.1"/>
    </source>
</evidence>
<evidence type="ECO:0000256" key="1">
    <source>
        <dbReference type="SAM" id="MobiDB-lite"/>
    </source>
</evidence>
<accession>A0ABN1QY35</accession>
<gene>
    <name evidence="2" type="ORF">GCM10009575_070190</name>
</gene>
<protein>
    <submittedName>
        <fullName evidence="2">Uncharacterized protein</fullName>
    </submittedName>
</protein>
<comment type="caution">
    <text evidence="2">The sequence shown here is derived from an EMBL/GenBank/DDBJ whole genome shotgun (WGS) entry which is preliminary data.</text>
</comment>
<evidence type="ECO:0000313" key="3">
    <source>
        <dbReference type="Proteomes" id="UP001500418"/>
    </source>
</evidence>
<keyword evidence="3" id="KW-1185">Reference proteome</keyword>
<feature type="compositionally biased region" description="Basic and acidic residues" evidence="1">
    <location>
        <begin position="150"/>
        <end position="170"/>
    </location>
</feature>
<dbReference type="Proteomes" id="UP001500418">
    <property type="component" value="Unassembled WGS sequence"/>
</dbReference>
<feature type="region of interest" description="Disordered" evidence="1">
    <location>
        <begin position="150"/>
        <end position="186"/>
    </location>
</feature>
<dbReference type="EMBL" id="BAAAID010000060">
    <property type="protein sequence ID" value="GAA0948705.1"/>
    <property type="molecule type" value="Genomic_DNA"/>
</dbReference>
<sequence>MWRSTGLVIARWCDVGASRTAPAGTEEGKPAAQRDPSGGTVGNGAAAVFSDHGPSPAAGASSPPTSVPRARAASPRAARRAKRWGKIAQRIVPHDLEPDALRMELIELGDTFRAHQQRTEPDLALLAGLHERKARSFAWWAEVSGDGALRHEAKRAEKAAQTTREMHDNRGQTAGDTTGGNQPDSR</sequence>
<reference evidence="2 3" key="1">
    <citation type="journal article" date="2019" name="Int. J. Syst. Evol. Microbiol.">
        <title>The Global Catalogue of Microorganisms (GCM) 10K type strain sequencing project: providing services to taxonomists for standard genome sequencing and annotation.</title>
        <authorList>
            <consortium name="The Broad Institute Genomics Platform"/>
            <consortium name="The Broad Institute Genome Sequencing Center for Infectious Disease"/>
            <person name="Wu L."/>
            <person name="Ma J."/>
        </authorList>
    </citation>
    <scope>NUCLEOTIDE SEQUENCE [LARGE SCALE GENOMIC DNA]</scope>
    <source>
        <strain evidence="2 3">JCM 11444</strain>
    </source>
</reference>